<dbReference type="InterPro" id="IPR050126">
    <property type="entry name" value="Ap4A_hydrolase"/>
</dbReference>
<feature type="chain" id="PRO_5043889673" description="Calcineurin-like phosphoesterase domain-containing protein" evidence="1">
    <location>
        <begin position="20"/>
        <end position="313"/>
    </location>
</feature>
<dbReference type="Proteomes" id="UP001465755">
    <property type="component" value="Unassembled WGS sequence"/>
</dbReference>
<dbReference type="EMBL" id="JALJOQ010000029">
    <property type="protein sequence ID" value="KAK9807912.1"/>
    <property type="molecule type" value="Genomic_DNA"/>
</dbReference>
<dbReference type="AlphaFoldDB" id="A0AAW1PIR1"/>
<dbReference type="PANTHER" id="PTHR42850">
    <property type="entry name" value="METALLOPHOSPHOESTERASE"/>
    <property type="match status" value="1"/>
</dbReference>
<accession>A0AAW1PIR1</accession>
<name>A0AAW1PIR1_9CHLO</name>
<dbReference type="Pfam" id="PF00149">
    <property type="entry name" value="Metallophos"/>
    <property type="match status" value="1"/>
</dbReference>
<keyword evidence="1" id="KW-0732">Signal</keyword>
<evidence type="ECO:0000259" key="2">
    <source>
        <dbReference type="Pfam" id="PF00149"/>
    </source>
</evidence>
<gene>
    <name evidence="3" type="ORF">WJX73_000574</name>
</gene>
<sequence>MASRCLYLFLSISVAVSAGQRLHSSVDELDQVGIFALHRGNKEYVKLLEDAGELLPNIIHRSIPFNSSLERVVVVGDVHGCLEELHDLLHKVNFQQHRDLLLFTGDLGNRGPYSVQVIQEIQRLGGISARGNNDDAALAAWEAYQKGDPIPLIFDWVKELPVEDARWLYELPWSVSVPHLNLVVVHGGLIPGVRLERQSLDDIYEVREVVPLDRAETRWRMVQKGIEEGVAWASIWDGPQYVVFGHDAKRGLQKGMAMATGLDSGVCYGFKLTAVVVDARMGPLQMQGLQAGNGAGMNGNLQYVSVDAHKRYA</sequence>
<dbReference type="SUPFAM" id="SSF56300">
    <property type="entry name" value="Metallo-dependent phosphatases"/>
    <property type="match status" value="1"/>
</dbReference>
<dbReference type="PANTHER" id="PTHR42850:SF4">
    <property type="entry name" value="ZINC-DEPENDENT ENDOPOLYPHOSPHATASE"/>
    <property type="match status" value="1"/>
</dbReference>
<reference evidence="3 4" key="1">
    <citation type="journal article" date="2024" name="Nat. Commun.">
        <title>Phylogenomics reveals the evolutionary origins of lichenization in chlorophyte algae.</title>
        <authorList>
            <person name="Puginier C."/>
            <person name="Libourel C."/>
            <person name="Otte J."/>
            <person name="Skaloud P."/>
            <person name="Haon M."/>
            <person name="Grisel S."/>
            <person name="Petersen M."/>
            <person name="Berrin J.G."/>
            <person name="Delaux P.M."/>
            <person name="Dal Grande F."/>
            <person name="Keller J."/>
        </authorList>
    </citation>
    <scope>NUCLEOTIDE SEQUENCE [LARGE SCALE GENOMIC DNA]</scope>
    <source>
        <strain evidence="3 4">SAG 2036</strain>
    </source>
</reference>
<evidence type="ECO:0000256" key="1">
    <source>
        <dbReference type="SAM" id="SignalP"/>
    </source>
</evidence>
<dbReference type="InterPro" id="IPR029052">
    <property type="entry name" value="Metallo-depent_PP-like"/>
</dbReference>
<keyword evidence="4" id="KW-1185">Reference proteome</keyword>
<feature type="signal peptide" evidence="1">
    <location>
        <begin position="1"/>
        <end position="19"/>
    </location>
</feature>
<dbReference type="GO" id="GO:0006798">
    <property type="term" value="P:polyphosphate catabolic process"/>
    <property type="evidence" value="ECO:0007669"/>
    <property type="project" value="TreeGrafter"/>
</dbReference>
<proteinExistence type="predicted"/>
<comment type="caution">
    <text evidence="3">The sequence shown here is derived from an EMBL/GenBank/DDBJ whole genome shotgun (WGS) entry which is preliminary data.</text>
</comment>
<dbReference type="InterPro" id="IPR004843">
    <property type="entry name" value="Calcineurin-like_PHP"/>
</dbReference>
<protein>
    <recommendedName>
        <fullName evidence="2">Calcineurin-like phosphoesterase domain-containing protein</fullName>
    </recommendedName>
</protein>
<organism evidence="3 4">
    <name type="scientific">Symbiochloris irregularis</name>
    <dbReference type="NCBI Taxonomy" id="706552"/>
    <lineage>
        <taxon>Eukaryota</taxon>
        <taxon>Viridiplantae</taxon>
        <taxon>Chlorophyta</taxon>
        <taxon>core chlorophytes</taxon>
        <taxon>Trebouxiophyceae</taxon>
        <taxon>Trebouxiales</taxon>
        <taxon>Trebouxiaceae</taxon>
        <taxon>Symbiochloris</taxon>
    </lineage>
</organism>
<dbReference type="GO" id="GO:0005737">
    <property type="term" value="C:cytoplasm"/>
    <property type="evidence" value="ECO:0007669"/>
    <property type="project" value="TreeGrafter"/>
</dbReference>
<evidence type="ECO:0000313" key="4">
    <source>
        <dbReference type="Proteomes" id="UP001465755"/>
    </source>
</evidence>
<feature type="domain" description="Calcineurin-like phosphoesterase" evidence="2">
    <location>
        <begin position="71"/>
        <end position="247"/>
    </location>
</feature>
<dbReference type="GO" id="GO:0016791">
    <property type="term" value="F:phosphatase activity"/>
    <property type="evidence" value="ECO:0007669"/>
    <property type="project" value="TreeGrafter"/>
</dbReference>
<dbReference type="GO" id="GO:0000298">
    <property type="term" value="F:endopolyphosphatase activity"/>
    <property type="evidence" value="ECO:0007669"/>
    <property type="project" value="TreeGrafter"/>
</dbReference>
<evidence type="ECO:0000313" key="3">
    <source>
        <dbReference type="EMBL" id="KAK9807912.1"/>
    </source>
</evidence>
<dbReference type="Gene3D" id="3.60.21.10">
    <property type="match status" value="1"/>
</dbReference>
<dbReference type="CDD" id="cd00144">
    <property type="entry name" value="MPP_PPP_family"/>
    <property type="match status" value="1"/>
</dbReference>